<dbReference type="Gene3D" id="1.10.10.1330">
    <property type="entry name" value="RNA polymerase sigma-54 factor, core-binding domain"/>
    <property type="match status" value="1"/>
</dbReference>
<evidence type="ECO:0000313" key="12">
    <source>
        <dbReference type="EMBL" id="PWB05973.1"/>
    </source>
</evidence>
<dbReference type="PROSITE" id="PS50044">
    <property type="entry name" value="SIGMA54_3"/>
    <property type="match status" value="1"/>
</dbReference>
<keyword evidence="5" id="KW-0805">Transcription regulation</keyword>
<comment type="caution">
    <text evidence="12">The sequence shown here is derived from an EMBL/GenBank/DDBJ whole genome shotgun (WGS) entry which is preliminary data.</text>
</comment>
<dbReference type="InterPro" id="IPR038709">
    <property type="entry name" value="RpoN_core-bd_sf"/>
</dbReference>
<name>A0A2V1IP51_9BACT</name>
<dbReference type="AlphaFoldDB" id="A0A2V1IP51"/>
<dbReference type="PRINTS" id="PR00045">
    <property type="entry name" value="SIGMA54FCT"/>
</dbReference>
<comment type="similarity">
    <text evidence="1">Belongs to the sigma-54 factor family.</text>
</comment>
<dbReference type="GO" id="GO:0016987">
    <property type="term" value="F:sigma factor activity"/>
    <property type="evidence" value="ECO:0007669"/>
    <property type="project" value="UniProtKB-KW"/>
</dbReference>
<keyword evidence="13" id="KW-1185">Reference proteome</keyword>
<feature type="domain" description="RNA polymerase sigma factor 54 core-binding" evidence="11">
    <location>
        <begin position="103"/>
        <end position="298"/>
    </location>
</feature>
<feature type="region of interest" description="Disordered" evidence="9">
    <location>
        <begin position="40"/>
        <end position="63"/>
    </location>
</feature>
<evidence type="ECO:0000259" key="10">
    <source>
        <dbReference type="Pfam" id="PF04552"/>
    </source>
</evidence>
<dbReference type="PANTHER" id="PTHR32248:SF4">
    <property type="entry name" value="RNA POLYMERASE SIGMA-54 FACTOR"/>
    <property type="match status" value="1"/>
</dbReference>
<keyword evidence="6" id="KW-0731">Sigma factor</keyword>
<dbReference type="GO" id="GO:0003677">
    <property type="term" value="F:DNA binding"/>
    <property type="evidence" value="ECO:0007669"/>
    <property type="project" value="UniProtKB-KW"/>
</dbReference>
<evidence type="ECO:0000259" key="11">
    <source>
        <dbReference type="Pfam" id="PF04963"/>
    </source>
</evidence>
<dbReference type="GO" id="GO:0000428">
    <property type="term" value="C:DNA-directed RNA polymerase complex"/>
    <property type="evidence" value="ECO:0007669"/>
    <property type="project" value="UniProtKB-KW"/>
</dbReference>
<evidence type="ECO:0000313" key="13">
    <source>
        <dbReference type="Proteomes" id="UP000244925"/>
    </source>
</evidence>
<sequence>MEESLKLSQKQQLRQTLSPVQVQYVRLLEMGTAEIEDEVKRELDENPALEASSDDQIRQADAQGETAEQMMLADYRSEDDVPSYRLEAKNGSSDRTFFDPDTRQEGETLMAYLTEQLRQSGMDGSELETAVFLAGSLDGNGYLTRALPLVREDLEVQTGVEVTMDEMRSALDTLRRLDPAGVGASDLRDCLLLQLRRLDPQQDVADATEIITHYFDLFAGMKMDRLMTAASLSESRLKAAIDLIRTLNPKPGATFEGSDSEAEIRAAHITPDFYVETDGDRLLLSMPDNLPHLAIEQSFDVDNIEISPRMPRRDADALAFLKSRRDSAADFIKAIGMRRETLWRVMTAIMRHQRDFFLTDDELKLRPMILKDIAAATGYDISVVSRATQGKYVATAGGVYPLKFFFNERPKSDSDASSLEIMAALRHLVDQENKRSPLSDEALTAALKAQGYDIARRTVAKYREKAGIPVARLRTLHGI</sequence>
<keyword evidence="7" id="KW-0238">DNA-binding</keyword>
<dbReference type="PROSITE" id="PS00718">
    <property type="entry name" value="SIGMA54_2"/>
    <property type="match status" value="1"/>
</dbReference>
<evidence type="ECO:0000256" key="7">
    <source>
        <dbReference type="ARBA" id="ARBA00023125"/>
    </source>
</evidence>
<feature type="domain" description="RNA polymerase sigma factor 54 DNA-binding" evidence="10">
    <location>
        <begin position="320"/>
        <end position="474"/>
    </location>
</feature>
<dbReference type="NCBIfam" id="TIGR02395">
    <property type="entry name" value="rpoN_sigma"/>
    <property type="match status" value="1"/>
</dbReference>
<dbReference type="PANTHER" id="PTHR32248">
    <property type="entry name" value="RNA POLYMERASE SIGMA-54 FACTOR"/>
    <property type="match status" value="1"/>
</dbReference>
<accession>A0A2V1IP51</accession>
<dbReference type="Pfam" id="PF00309">
    <property type="entry name" value="Sigma54_AID"/>
    <property type="match status" value="1"/>
</dbReference>
<dbReference type="InterPro" id="IPR007634">
    <property type="entry name" value="RNA_pol_sigma_54_DNA-bd"/>
</dbReference>
<dbReference type="PIRSF" id="PIRSF000774">
    <property type="entry name" value="RpoN"/>
    <property type="match status" value="1"/>
</dbReference>
<evidence type="ECO:0000256" key="4">
    <source>
        <dbReference type="ARBA" id="ARBA00022695"/>
    </source>
</evidence>
<keyword evidence="3" id="KW-0808">Transferase</keyword>
<dbReference type="GO" id="GO:0001216">
    <property type="term" value="F:DNA-binding transcription activator activity"/>
    <property type="evidence" value="ECO:0007669"/>
    <property type="project" value="InterPro"/>
</dbReference>
<keyword evidence="4" id="KW-0548">Nucleotidyltransferase</keyword>
<keyword evidence="8" id="KW-0804">Transcription</keyword>
<dbReference type="GO" id="GO:0006352">
    <property type="term" value="P:DNA-templated transcription initiation"/>
    <property type="evidence" value="ECO:0007669"/>
    <property type="project" value="InterPro"/>
</dbReference>
<dbReference type="GO" id="GO:0016779">
    <property type="term" value="F:nucleotidyltransferase activity"/>
    <property type="evidence" value="ECO:0007669"/>
    <property type="project" value="UniProtKB-KW"/>
</dbReference>
<organism evidence="12 13">
    <name type="scientific">Paramuribaculum intestinale</name>
    <dbReference type="NCBI Taxonomy" id="2094151"/>
    <lineage>
        <taxon>Bacteria</taxon>
        <taxon>Pseudomonadati</taxon>
        <taxon>Bacteroidota</taxon>
        <taxon>Bacteroidia</taxon>
        <taxon>Bacteroidales</taxon>
        <taxon>Muribaculaceae</taxon>
        <taxon>Paramuribaculum</taxon>
    </lineage>
</organism>
<evidence type="ECO:0000256" key="2">
    <source>
        <dbReference type="ARBA" id="ARBA00022478"/>
    </source>
</evidence>
<proteinExistence type="inferred from homology"/>
<dbReference type="InterPro" id="IPR007046">
    <property type="entry name" value="RNA_pol_sigma_54_core-bd"/>
</dbReference>
<dbReference type="Gene3D" id="1.10.10.60">
    <property type="entry name" value="Homeodomain-like"/>
    <property type="match status" value="1"/>
</dbReference>
<dbReference type="Pfam" id="PF04552">
    <property type="entry name" value="Sigma54_DBD"/>
    <property type="match status" value="1"/>
</dbReference>
<dbReference type="InterPro" id="IPR000394">
    <property type="entry name" value="RNA_pol_sigma_54"/>
</dbReference>
<protein>
    <submittedName>
        <fullName evidence="12">RNA polymerase sigma-54 factor</fullName>
    </submittedName>
</protein>
<dbReference type="Proteomes" id="UP000244925">
    <property type="component" value="Unassembled WGS sequence"/>
</dbReference>
<dbReference type="EMBL" id="PUBV01000041">
    <property type="protein sequence ID" value="PWB05973.1"/>
    <property type="molecule type" value="Genomic_DNA"/>
</dbReference>
<evidence type="ECO:0000256" key="6">
    <source>
        <dbReference type="ARBA" id="ARBA00023082"/>
    </source>
</evidence>
<dbReference type="RefSeq" id="WP_107036917.1">
    <property type="nucleotide sequence ID" value="NZ_CAONGC010000045.1"/>
</dbReference>
<dbReference type="GeneID" id="93424615"/>
<evidence type="ECO:0000256" key="8">
    <source>
        <dbReference type="ARBA" id="ARBA00023163"/>
    </source>
</evidence>
<gene>
    <name evidence="12" type="primary">rpoN</name>
    <name evidence="12" type="ORF">C5O25_11800</name>
</gene>
<evidence type="ECO:0000256" key="3">
    <source>
        <dbReference type="ARBA" id="ARBA00022679"/>
    </source>
</evidence>
<dbReference type="Pfam" id="PF04963">
    <property type="entry name" value="Sigma54_CBD"/>
    <property type="match status" value="1"/>
</dbReference>
<keyword evidence="2" id="KW-0240">DNA-directed RNA polymerase</keyword>
<evidence type="ECO:0000256" key="1">
    <source>
        <dbReference type="ARBA" id="ARBA00008798"/>
    </source>
</evidence>
<evidence type="ECO:0000256" key="5">
    <source>
        <dbReference type="ARBA" id="ARBA00023015"/>
    </source>
</evidence>
<evidence type="ECO:0000256" key="9">
    <source>
        <dbReference type="SAM" id="MobiDB-lite"/>
    </source>
</evidence>
<reference evidence="13" key="1">
    <citation type="submission" date="2018-02" db="EMBL/GenBank/DDBJ databases">
        <authorList>
            <person name="Clavel T."/>
            <person name="Strowig T."/>
        </authorList>
    </citation>
    <scope>NUCLEOTIDE SEQUENCE [LARGE SCALE GENOMIC DNA]</scope>
    <source>
        <strain evidence="13">DSM 100764</strain>
    </source>
</reference>